<dbReference type="AlphaFoldDB" id="A0A0D6B2R0"/>
<dbReference type="Proteomes" id="UP000064912">
    <property type="component" value="Chromosome"/>
</dbReference>
<sequence>MALGRALNQRYRSLAAPTGLSREAQRMTGVSPNLPFVAAAADLGTQPVAAIHRPYLNSRETMSTDLISGGNK</sequence>
<dbReference type="KEGG" id="rsu:NHU_02306"/>
<evidence type="ECO:0000313" key="2">
    <source>
        <dbReference type="Proteomes" id="UP000064912"/>
    </source>
</evidence>
<dbReference type="PATRIC" id="fig|35806.4.peg.2376"/>
<accession>A0A0D6B2R0</accession>
<name>A0A0D6B2R0_RHOSU</name>
<dbReference type="EMBL" id="AP014800">
    <property type="protein sequence ID" value="BAQ69458.1"/>
    <property type="molecule type" value="Genomic_DNA"/>
</dbReference>
<proteinExistence type="predicted"/>
<reference evidence="1 2" key="1">
    <citation type="submission" date="2015-02" db="EMBL/GenBank/DDBJ databases">
        <title>Genome sequene of Rhodovulum sulfidophilum DSM 2351.</title>
        <authorList>
            <person name="Nagao N."/>
        </authorList>
    </citation>
    <scope>NUCLEOTIDE SEQUENCE [LARGE SCALE GENOMIC DNA]</scope>
    <source>
        <strain evidence="1 2">DSM 2351</strain>
    </source>
</reference>
<gene>
    <name evidence="1" type="ORF">NHU_02306</name>
</gene>
<evidence type="ECO:0000313" key="1">
    <source>
        <dbReference type="EMBL" id="BAQ69458.1"/>
    </source>
</evidence>
<protein>
    <submittedName>
        <fullName evidence="1">Malate dehydrogenase</fullName>
    </submittedName>
</protein>
<organism evidence="1 2">
    <name type="scientific">Rhodovulum sulfidophilum</name>
    <name type="common">Rhodobacter sulfidophilus</name>
    <dbReference type="NCBI Taxonomy" id="35806"/>
    <lineage>
        <taxon>Bacteria</taxon>
        <taxon>Pseudomonadati</taxon>
        <taxon>Pseudomonadota</taxon>
        <taxon>Alphaproteobacteria</taxon>
        <taxon>Rhodobacterales</taxon>
        <taxon>Paracoccaceae</taxon>
        <taxon>Rhodovulum</taxon>
    </lineage>
</organism>